<evidence type="ECO:0000313" key="3">
    <source>
        <dbReference type="Proteomes" id="UP001487305"/>
    </source>
</evidence>
<reference evidence="2 3" key="1">
    <citation type="submission" date="2024-04" db="EMBL/GenBank/DDBJ databases">
        <title>Human intestinal bacterial collection.</title>
        <authorList>
            <person name="Pauvert C."/>
            <person name="Hitch T.C.A."/>
            <person name="Clavel T."/>
        </authorList>
    </citation>
    <scope>NUCLEOTIDE SEQUENCE [LARGE SCALE GENOMIC DNA]</scope>
    <source>
        <strain evidence="2 3">CLA-KB-H42</strain>
    </source>
</reference>
<dbReference type="SMART" id="SM00530">
    <property type="entry name" value="HTH_XRE"/>
    <property type="match status" value="1"/>
</dbReference>
<dbReference type="EMBL" id="JBBNOP010000006">
    <property type="protein sequence ID" value="MEQ3362978.1"/>
    <property type="molecule type" value="Genomic_DNA"/>
</dbReference>
<proteinExistence type="predicted"/>
<dbReference type="Proteomes" id="UP001487305">
    <property type="component" value="Unassembled WGS sequence"/>
</dbReference>
<protein>
    <submittedName>
        <fullName evidence="2">Helix-turn-helix transcriptional regulator</fullName>
    </submittedName>
</protein>
<keyword evidence="3" id="KW-1185">Reference proteome</keyword>
<dbReference type="InterPro" id="IPR001387">
    <property type="entry name" value="Cro/C1-type_HTH"/>
</dbReference>
<dbReference type="InterPro" id="IPR010982">
    <property type="entry name" value="Lambda_DNA-bd_dom_sf"/>
</dbReference>
<dbReference type="Gene3D" id="1.10.260.40">
    <property type="entry name" value="lambda repressor-like DNA-binding domains"/>
    <property type="match status" value="1"/>
</dbReference>
<dbReference type="CDD" id="cd00093">
    <property type="entry name" value="HTH_XRE"/>
    <property type="match status" value="1"/>
</dbReference>
<dbReference type="SUPFAM" id="SSF47413">
    <property type="entry name" value="lambda repressor-like DNA-binding domains"/>
    <property type="match status" value="1"/>
</dbReference>
<evidence type="ECO:0000313" key="2">
    <source>
        <dbReference type="EMBL" id="MEQ3362978.1"/>
    </source>
</evidence>
<feature type="domain" description="HTH cro/C1-type" evidence="1">
    <location>
        <begin position="158"/>
        <end position="215"/>
    </location>
</feature>
<name>A0ABV1JD18_9ACTN</name>
<dbReference type="PROSITE" id="PS50943">
    <property type="entry name" value="HTH_CROC1"/>
    <property type="match status" value="1"/>
</dbReference>
<gene>
    <name evidence="2" type="ORF">AAA083_08310</name>
</gene>
<sequence length="219" mass="24786">MERFEYAFISLGDETYWEDIASALADVFDIGVNACGIEGQAVADAFVASGLARQFELQNPVYVAGRSGSELLNMLMPYLDMPTPVEPSDRFGRTPEYWLGWVLGLHQAQTGQPYKRIFETIPFAELVDMYYPLHEAPESKFSETLRQRMHQASEHTRLRLQRDAAGLSQSELAKRANVGLRSIQLYEQRNKDINRAQGATLVRLSRTLHCDVEDLLEVG</sequence>
<accession>A0ABV1JD18</accession>
<dbReference type="Pfam" id="PF01381">
    <property type="entry name" value="HTH_3"/>
    <property type="match status" value="1"/>
</dbReference>
<dbReference type="RefSeq" id="WP_102375772.1">
    <property type="nucleotide sequence ID" value="NZ_DBFADM010000022.1"/>
</dbReference>
<organism evidence="2 3">
    <name type="scientific">Raoultibacter massiliensis</name>
    <dbReference type="NCBI Taxonomy" id="1852371"/>
    <lineage>
        <taxon>Bacteria</taxon>
        <taxon>Bacillati</taxon>
        <taxon>Actinomycetota</taxon>
        <taxon>Coriobacteriia</taxon>
        <taxon>Eggerthellales</taxon>
        <taxon>Eggerthellaceae</taxon>
        <taxon>Raoultibacter</taxon>
    </lineage>
</organism>
<evidence type="ECO:0000259" key="1">
    <source>
        <dbReference type="PROSITE" id="PS50943"/>
    </source>
</evidence>
<comment type="caution">
    <text evidence="2">The sequence shown here is derived from an EMBL/GenBank/DDBJ whole genome shotgun (WGS) entry which is preliminary data.</text>
</comment>